<evidence type="ECO:0000313" key="2">
    <source>
        <dbReference type="EMBL" id="GIF87276.1"/>
    </source>
</evidence>
<proteinExistence type="predicted"/>
<accession>A0A8J3JLM3</accession>
<sequence length="106" mass="11159">MPASAYLAGPMVAILTIAVLAVVLHRGLQRDAETPAPVVPSPALDDYGLLASAAVVRTLADATLIREHLHSVGIRATLATAPDGRIRVLVFADEVSRARRVVGETR</sequence>
<comment type="caution">
    <text evidence="2">The sequence shown here is derived from an EMBL/GenBank/DDBJ whole genome shotgun (WGS) entry which is preliminary data.</text>
</comment>
<dbReference type="EMBL" id="BONG01000003">
    <property type="protein sequence ID" value="GIF87276.1"/>
    <property type="molecule type" value="Genomic_DNA"/>
</dbReference>
<evidence type="ECO:0000313" key="3">
    <source>
        <dbReference type="Proteomes" id="UP000619293"/>
    </source>
</evidence>
<dbReference type="RefSeq" id="WP_191844209.1">
    <property type="nucleotide sequence ID" value="NZ_BAAALB010000036.1"/>
</dbReference>
<keyword evidence="1" id="KW-0812">Transmembrane</keyword>
<organism evidence="2 3">
    <name type="scientific">Catellatospora chokoriensis</name>
    <dbReference type="NCBI Taxonomy" id="310353"/>
    <lineage>
        <taxon>Bacteria</taxon>
        <taxon>Bacillati</taxon>
        <taxon>Actinomycetota</taxon>
        <taxon>Actinomycetes</taxon>
        <taxon>Micromonosporales</taxon>
        <taxon>Micromonosporaceae</taxon>
        <taxon>Catellatospora</taxon>
    </lineage>
</organism>
<keyword evidence="1" id="KW-1133">Transmembrane helix</keyword>
<gene>
    <name evidence="2" type="ORF">Cch02nite_07200</name>
</gene>
<protein>
    <submittedName>
        <fullName evidence="2">Uncharacterized protein</fullName>
    </submittedName>
</protein>
<keyword evidence="3" id="KW-1185">Reference proteome</keyword>
<name>A0A8J3JLM3_9ACTN</name>
<keyword evidence="1" id="KW-0472">Membrane</keyword>
<reference evidence="2 3" key="1">
    <citation type="submission" date="2021-01" db="EMBL/GenBank/DDBJ databases">
        <title>Whole genome shotgun sequence of Catellatospora chokoriensis NBRC 107358.</title>
        <authorList>
            <person name="Komaki H."/>
            <person name="Tamura T."/>
        </authorList>
    </citation>
    <scope>NUCLEOTIDE SEQUENCE [LARGE SCALE GENOMIC DNA]</scope>
    <source>
        <strain evidence="2 3">NBRC 107358</strain>
    </source>
</reference>
<dbReference type="AlphaFoldDB" id="A0A8J3JLM3"/>
<dbReference type="Proteomes" id="UP000619293">
    <property type="component" value="Unassembled WGS sequence"/>
</dbReference>
<feature type="transmembrane region" description="Helical" evidence="1">
    <location>
        <begin position="6"/>
        <end position="24"/>
    </location>
</feature>
<evidence type="ECO:0000256" key="1">
    <source>
        <dbReference type="SAM" id="Phobius"/>
    </source>
</evidence>